<dbReference type="RefSeq" id="WP_321564921.1">
    <property type="nucleotide sequence ID" value="NZ_CP139558.1"/>
</dbReference>
<evidence type="ECO:0000313" key="4">
    <source>
        <dbReference type="Proteomes" id="UP001324380"/>
    </source>
</evidence>
<proteinExistence type="predicted"/>
<feature type="domain" description="Glycosyl transferase family 1" evidence="2">
    <location>
        <begin position="165"/>
        <end position="325"/>
    </location>
</feature>
<dbReference type="Gene3D" id="3.40.50.2000">
    <property type="entry name" value="Glycogen Phosphorylase B"/>
    <property type="match status" value="2"/>
</dbReference>
<name>A0ABZ0TXF4_9SPHI</name>
<dbReference type="SUPFAM" id="SSF53756">
    <property type="entry name" value="UDP-Glycosyltransferase/glycogen phosphorylase"/>
    <property type="match status" value="1"/>
</dbReference>
<evidence type="ECO:0000259" key="2">
    <source>
        <dbReference type="Pfam" id="PF00534"/>
    </source>
</evidence>
<accession>A0ABZ0TXF4</accession>
<organism evidence="3 4">
    <name type="scientific">Mucilaginibacter sabulilitoris</name>
    <dbReference type="NCBI Taxonomy" id="1173583"/>
    <lineage>
        <taxon>Bacteria</taxon>
        <taxon>Pseudomonadati</taxon>
        <taxon>Bacteroidota</taxon>
        <taxon>Sphingobacteriia</taxon>
        <taxon>Sphingobacteriales</taxon>
        <taxon>Sphingobacteriaceae</taxon>
        <taxon>Mucilaginibacter</taxon>
    </lineage>
</organism>
<keyword evidence="1" id="KW-0808">Transferase</keyword>
<dbReference type="Proteomes" id="UP001324380">
    <property type="component" value="Chromosome"/>
</dbReference>
<dbReference type="Pfam" id="PF00534">
    <property type="entry name" value="Glycos_transf_1"/>
    <property type="match status" value="1"/>
</dbReference>
<dbReference type="EMBL" id="CP139558">
    <property type="protein sequence ID" value="WPU95815.1"/>
    <property type="molecule type" value="Genomic_DNA"/>
</dbReference>
<dbReference type="InterPro" id="IPR001296">
    <property type="entry name" value="Glyco_trans_1"/>
</dbReference>
<reference evidence="3 4" key="1">
    <citation type="submission" date="2023-11" db="EMBL/GenBank/DDBJ databases">
        <title>Analysis of the Genomes of Mucilaginibacter gossypii cycad 4 and M. sabulilitoris SNA2: microbes with the potential for plant growth promotion.</title>
        <authorList>
            <person name="Hirsch A.M."/>
            <person name="Humm E."/>
            <person name="Rubbi M."/>
            <person name="Del Vecchio G."/>
            <person name="Ha S.M."/>
            <person name="Pellegrini M."/>
            <person name="Gunsalus R.P."/>
        </authorList>
    </citation>
    <scope>NUCLEOTIDE SEQUENCE [LARGE SCALE GENOMIC DNA]</scope>
    <source>
        <strain evidence="3 4">SNA2</strain>
    </source>
</reference>
<keyword evidence="4" id="KW-1185">Reference proteome</keyword>
<evidence type="ECO:0000256" key="1">
    <source>
        <dbReference type="ARBA" id="ARBA00022679"/>
    </source>
</evidence>
<gene>
    <name evidence="3" type="ORF">SNE25_09825</name>
</gene>
<dbReference type="PANTHER" id="PTHR46401">
    <property type="entry name" value="GLYCOSYLTRANSFERASE WBBK-RELATED"/>
    <property type="match status" value="1"/>
</dbReference>
<dbReference type="CDD" id="cd03809">
    <property type="entry name" value="GT4_MtfB-like"/>
    <property type="match status" value="1"/>
</dbReference>
<evidence type="ECO:0000313" key="3">
    <source>
        <dbReference type="EMBL" id="WPU95815.1"/>
    </source>
</evidence>
<dbReference type="PANTHER" id="PTHR46401:SF2">
    <property type="entry name" value="GLYCOSYLTRANSFERASE WBBK-RELATED"/>
    <property type="match status" value="1"/>
</dbReference>
<protein>
    <submittedName>
        <fullName evidence="3">Glycosyltransferase family 1 protein</fullName>
    </submittedName>
</protein>
<sequence length="350" mass="40000">MFKEMNGHDLQFYFLDTFLPVYIGNNKLLKWVEHLRYQLWKQIILPIYAWLKGTDILFCTDNFVPLIHLGYQTIPVFHDAFFFESPQDYGKFWLWIYKKTAIPAARRSSFVVTPTAYAKKQINHFTGLPNDKLIVIHEGPKTLNDHEKSVEESQLLTSLLITPASYILHVGSMFKRKNIPALINAFHKIKSTGYPGLKLLLAGPTPTSEKDNDYRLILSSIARANLAEDVIITGYLPDHALSVIYKNALIYVFPSLNEGFGIPILEAFRYDLPVIVADNTCLVEVGGNAVLSFDPFKPDDLPKKILMLLKDEPLRKSLISKGQQRLLNFSWKKTADELITLFRTASKNHI</sequence>